<proteinExistence type="predicted"/>
<keyword evidence="2" id="KW-1185">Reference proteome</keyword>
<name>C5C5A2_BEUC1</name>
<dbReference type="Proteomes" id="UP000007962">
    <property type="component" value="Chromosome"/>
</dbReference>
<dbReference type="AlphaFoldDB" id="C5C5A2"/>
<sequence>MGGWLDELRRHEETATWLGVLDDAPELAAPVELPRGG</sequence>
<gene>
    <name evidence="1" type="ordered locus">Bcav_4001</name>
</gene>
<reference evidence="1 2" key="1">
    <citation type="journal article" date="2009" name="Stand. Genomic Sci.">
        <title>Complete genome sequence of Beutenbergia cavernae type strain (HKI 0122).</title>
        <authorList>
            <person name="Land M."/>
            <person name="Pukall R."/>
            <person name="Abt B."/>
            <person name="Goker M."/>
            <person name="Rohde M."/>
            <person name="Glavina Del Rio T."/>
            <person name="Tice H."/>
            <person name="Copeland A."/>
            <person name="Cheng J.F."/>
            <person name="Lucas S."/>
            <person name="Chen F."/>
            <person name="Nolan M."/>
            <person name="Bruce D."/>
            <person name="Goodwin L."/>
            <person name="Pitluck S."/>
            <person name="Ivanova N."/>
            <person name="Mavromatis K."/>
            <person name="Ovchinnikova G."/>
            <person name="Pati A."/>
            <person name="Chen A."/>
            <person name="Palaniappan K."/>
            <person name="Hauser L."/>
            <person name="Chang Y.J."/>
            <person name="Jefferies C.C."/>
            <person name="Saunders E."/>
            <person name="Brettin T."/>
            <person name="Detter J.C."/>
            <person name="Han C."/>
            <person name="Chain P."/>
            <person name="Bristow J."/>
            <person name="Eisen J.A."/>
            <person name="Markowitz V."/>
            <person name="Hugenholtz P."/>
            <person name="Kyrpides N.C."/>
            <person name="Klenk H.P."/>
            <person name="Lapidus A."/>
        </authorList>
    </citation>
    <scope>NUCLEOTIDE SEQUENCE [LARGE SCALE GENOMIC DNA]</scope>
    <source>
        <strain evidence="2">ATCC BAA-8 / DSM 12333 / NBRC 16432</strain>
    </source>
</reference>
<evidence type="ECO:0000313" key="2">
    <source>
        <dbReference type="Proteomes" id="UP000007962"/>
    </source>
</evidence>
<dbReference type="HOGENOM" id="CLU_3340683_0_0_11"/>
<accession>C5C5A2</accession>
<organism evidence="1 2">
    <name type="scientific">Beutenbergia cavernae (strain ATCC BAA-8 / DSM 12333 / CCUG 43141 / JCM 11478 / NBRC 16432 / NCIMB 13614 / HKI 0122)</name>
    <dbReference type="NCBI Taxonomy" id="471853"/>
    <lineage>
        <taxon>Bacteria</taxon>
        <taxon>Bacillati</taxon>
        <taxon>Actinomycetota</taxon>
        <taxon>Actinomycetes</taxon>
        <taxon>Micrococcales</taxon>
        <taxon>Beutenbergiaceae</taxon>
        <taxon>Beutenbergia</taxon>
    </lineage>
</organism>
<dbReference type="STRING" id="471853.Bcav_4001"/>
<protein>
    <submittedName>
        <fullName evidence="1">Uncharacterized protein</fullName>
    </submittedName>
</protein>
<dbReference type="EMBL" id="CP001618">
    <property type="protein sequence ID" value="ACQ82242.1"/>
    <property type="molecule type" value="Genomic_DNA"/>
</dbReference>
<evidence type="ECO:0000313" key="1">
    <source>
        <dbReference type="EMBL" id="ACQ82242.1"/>
    </source>
</evidence>
<dbReference type="KEGG" id="bcv:Bcav_4001"/>